<dbReference type="RefSeq" id="WP_098945247.1">
    <property type="nucleotide sequence ID" value="NZ_JAFDST010000002.1"/>
</dbReference>
<keyword evidence="2" id="KW-1185">Reference proteome</keyword>
<dbReference type="Pfam" id="PF26162">
    <property type="entry name" value="YwzD"/>
    <property type="match status" value="1"/>
</dbReference>
<dbReference type="Proteomes" id="UP000674416">
    <property type="component" value="Unassembled WGS sequence"/>
</dbReference>
<evidence type="ECO:0000313" key="2">
    <source>
        <dbReference type="Proteomes" id="UP000674416"/>
    </source>
</evidence>
<gene>
    <name evidence="1" type="ORF">JOC74_002101</name>
</gene>
<reference evidence="1 2" key="1">
    <citation type="submission" date="2021-01" db="EMBL/GenBank/DDBJ databases">
        <title>Genomic Encyclopedia of Type Strains, Phase IV (KMG-IV): sequencing the most valuable type-strain genomes for metagenomic binning, comparative biology and taxonomic classification.</title>
        <authorList>
            <person name="Goeker M."/>
        </authorList>
    </citation>
    <scope>NUCLEOTIDE SEQUENCE [LARGE SCALE GENOMIC DNA]</scope>
    <source>
        <strain evidence="1 2">DSM 103394</strain>
    </source>
</reference>
<protein>
    <submittedName>
        <fullName evidence="1">Uncharacterized protein</fullName>
    </submittedName>
</protein>
<name>A0ABS4CVR7_9BACI</name>
<sequence>MSEKSLNQEQLLKILMHAYTLGEESHDMTTTELLEDLILKIKNGYAL</sequence>
<comment type="caution">
    <text evidence="1">The sequence shown here is derived from an EMBL/GenBank/DDBJ whole genome shotgun (WGS) entry which is preliminary data.</text>
</comment>
<dbReference type="EMBL" id="JAFDST010000002">
    <property type="protein sequence ID" value="MBP1081608.1"/>
    <property type="molecule type" value="Genomic_DNA"/>
</dbReference>
<organism evidence="1 2">
    <name type="scientific">Bacillus capparidis</name>
    <dbReference type="NCBI Taxonomy" id="1840411"/>
    <lineage>
        <taxon>Bacteria</taxon>
        <taxon>Bacillati</taxon>
        <taxon>Bacillota</taxon>
        <taxon>Bacilli</taxon>
        <taxon>Bacillales</taxon>
        <taxon>Bacillaceae</taxon>
        <taxon>Bacillus</taxon>
    </lineage>
</organism>
<evidence type="ECO:0000313" key="1">
    <source>
        <dbReference type="EMBL" id="MBP1081608.1"/>
    </source>
</evidence>
<accession>A0ABS4CVR7</accession>
<proteinExistence type="predicted"/>
<dbReference type="InterPro" id="IPR058930">
    <property type="entry name" value="YwzD"/>
</dbReference>